<gene>
    <name evidence="2" type="ORF">DRV85_08520</name>
</gene>
<dbReference type="InterPro" id="IPR049278">
    <property type="entry name" value="MS_channel_C"/>
</dbReference>
<dbReference type="Gene3D" id="3.30.70.100">
    <property type="match status" value="1"/>
</dbReference>
<organism evidence="2 3">
    <name type="scientific">Rhodosalinus halophilus</name>
    <dbReference type="NCBI Taxonomy" id="2259333"/>
    <lineage>
        <taxon>Bacteria</taxon>
        <taxon>Pseudomonadati</taxon>
        <taxon>Pseudomonadota</taxon>
        <taxon>Alphaproteobacteria</taxon>
        <taxon>Rhodobacterales</taxon>
        <taxon>Paracoccaceae</taxon>
        <taxon>Rhodosalinus</taxon>
    </lineage>
</organism>
<reference evidence="2 3" key="1">
    <citation type="submission" date="2018-07" db="EMBL/GenBank/DDBJ databases">
        <title>Rhodosalinus sp. strain E84T genomic sequence and assembly.</title>
        <authorList>
            <person name="Liu Z.-W."/>
            <person name="Lu D.-C."/>
        </authorList>
    </citation>
    <scope>NUCLEOTIDE SEQUENCE [LARGE SCALE GENOMIC DNA]</scope>
    <source>
        <strain evidence="2 3">E84</strain>
    </source>
</reference>
<evidence type="ECO:0000259" key="1">
    <source>
        <dbReference type="Pfam" id="PF21082"/>
    </source>
</evidence>
<dbReference type="SUPFAM" id="SSF82689">
    <property type="entry name" value="Mechanosensitive channel protein MscS (YggB), C-terminal domain"/>
    <property type="match status" value="1"/>
</dbReference>
<accession>A0A365U9R3</accession>
<dbReference type="EMBL" id="QNTQ01000006">
    <property type="protein sequence ID" value="RBI85760.1"/>
    <property type="molecule type" value="Genomic_DNA"/>
</dbReference>
<dbReference type="Proteomes" id="UP000253370">
    <property type="component" value="Unassembled WGS sequence"/>
</dbReference>
<dbReference type="AlphaFoldDB" id="A0A365U9R3"/>
<evidence type="ECO:0000313" key="2">
    <source>
        <dbReference type="EMBL" id="RBI85760.1"/>
    </source>
</evidence>
<keyword evidence="3" id="KW-1185">Reference proteome</keyword>
<name>A0A365U9R3_9RHOB</name>
<proteinExistence type="predicted"/>
<comment type="caution">
    <text evidence="2">The sequence shown here is derived from an EMBL/GenBank/DDBJ whole genome shotgun (WGS) entry which is preliminary data.</text>
</comment>
<feature type="domain" description="Mechanosensitive ion channel MscS C-terminal" evidence="1">
    <location>
        <begin position="29"/>
        <end position="116"/>
    </location>
</feature>
<protein>
    <recommendedName>
        <fullName evidence="1">Mechanosensitive ion channel MscS C-terminal domain-containing protein</fullName>
    </recommendedName>
</protein>
<dbReference type="GO" id="GO:0016020">
    <property type="term" value="C:membrane"/>
    <property type="evidence" value="ECO:0007669"/>
    <property type="project" value="InterPro"/>
</dbReference>
<sequence length="144" mass="15380">MVVVGIHGILGSPHAEVAETVAETRAASVVLAVGLSYETPRETLDIFVERLREILLDQPRIYPEDLYVGLRGFGASSIDIELMFHLRVCSYGSQIEAQHAVVIDIIALADELGVEFALPKRTVQVSSPANLIAPVADGAEAAAS</sequence>
<dbReference type="InterPro" id="IPR011066">
    <property type="entry name" value="MscS_channel_C_sf"/>
</dbReference>
<dbReference type="Pfam" id="PF21082">
    <property type="entry name" value="MS_channel_3rd"/>
    <property type="match status" value="1"/>
</dbReference>
<evidence type="ECO:0000313" key="3">
    <source>
        <dbReference type="Proteomes" id="UP000253370"/>
    </source>
</evidence>